<organism evidence="1 2">
    <name type="scientific">Hyaloscypha variabilis (strain UAMH 11265 / GT02V1 / F)</name>
    <name type="common">Meliniomyces variabilis</name>
    <dbReference type="NCBI Taxonomy" id="1149755"/>
    <lineage>
        <taxon>Eukaryota</taxon>
        <taxon>Fungi</taxon>
        <taxon>Dikarya</taxon>
        <taxon>Ascomycota</taxon>
        <taxon>Pezizomycotina</taxon>
        <taxon>Leotiomycetes</taxon>
        <taxon>Helotiales</taxon>
        <taxon>Hyaloscyphaceae</taxon>
        <taxon>Hyaloscypha</taxon>
        <taxon>Hyaloscypha variabilis</taxon>
    </lineage>
</organism>
<proteinExistence type="predicted"/>
<dbReference type="AlphaFoldDB" id="A0A2J6QX84"/>
<keyword evidence="2" id="KW-1185">Reference proteome</keyword>
<reference evidence="1 2" key="1">
    <citation type="submission" date="2016-04" db="EMBL/GenBank/DDBJ databases">
        <title>A degradative enzymes factory behind the ericoid mycorrhizal symbiosis.</title>
        <authorList>
            <consortium name="DOE Joint Genome Institute"/>
            <person name="Martino E."/>
            <person name="Morin E."/>
            <person name="Grelet G."/>
            <person name="Kuo A."/>
            <person name="Kohler A."/>
            <person name="Daghino S."/>
            <person name="Barry K."/>
            <person name="Choi C."/>
            <person name="Cichocki N."/>
            <person name="Clum A."/>
            <person name="Copeland A."/>
            <person name="Hainaut M."/>
            <person name="Haridas S."/>
            <person name="Labutti K."/>
            <person name="Lindquist E."/>
            <person name="Lipzen A."/>
            <person name="Khouja H.-R."/>
            <person name="Murat C."/>
            <person name="Ohm R."/>
            <person name="Olson A."/>
            <person name="Spatafora J."/>
            <person name="Veneault-Fourrey C."/>
            <person name="Henrissat B."/>
            <person name="Grigoriev I."/>
            <person name="Martin F."/>
            <person name="Perotto S."/>
        </authorList>
    </citation>
    <scope>NUCLEOTIDE SEQUENCE [LARGE SCALE GENOMIC DNA]</scope>
    <source>
        <strain evidence="1 2">F</strain>
    </source>
</reference>
<dbReference type="Proteomes" id="UP000235786">
    <property type="component" value="Unassembled WGS sequence"/>
</dbReference>
<evidence type="ECO:0000313" key="2">
    <source>
        <dbReference type="Proteomes" id="UP000235786"/>
    </source>
</evidence>
<name>A0A2J6QX84_HYAVF</name>
<dbReference type="EMBL" id="KZ613965">
    <property type="protein sequence ID" value="PMD30849.1"/>
    <property type="molecule type" value="Genomic_DNA"/>
</dbReference>
<protein>
    <submittedName>
        <fullName evidence="1">Uncharacterized protein</fullName>
    </submittedName>
</protein>
<evidence type="ECO:0000313" key="1">
    <source>
        <dbReference type="EMBL" id="PMD30849.1"/>
    </source>
</evidence>
<gene>
    <name evidence="1" type="ORF">L207DRAFT_519953</name>
</gene>
<accession>A0A2J6QX84</accession>
<sequence length="219" mass="24860">MIRRVAELSIRRVKAAKRAESFKPLGPRFGIGLTMDHISMNALYALRSKYWNLTYPPHRSDRIRLLSKIPGVHRHRCEDVLRQLAPLHSNFELELKEPFRPQISKNGTFSVGYDVFSPTLEELHASLLRYFHDISDQMLSTHSLPYKINGVRSFAPKVNIAAHLTEGQAESIFAELKLNYPDGIGSITATGLNTRDFVAPGRTKQGPAPEYVEFPFSRD</sequence>